<dbReference type="EMBL" id="JACTNZ010000012">
    <property type="protein sequence ID" value="KAG5520991.1"/>
    <property type="molecule type" value="Genomic_DNA"/>
</dbReference>
<evidence type="ECO:0000313" key="3">
    <source>
        <dbReference type="Proteomes" id="UP000823749"/>
    </source>
</evidence>
<gene>
    <name evidence="2" type="ORF">RHGRI_033515</name>
</gene>
<dbReference type="AlphaFoldDB" id="A0AAV6HX69"/>
<keyword evidence="3" id="KW-1185">Reference proteome</keyword>
<dbReference type="Proteomes" id="UP000823749">
    <property type="component" value="Chromosome 12"/>
</dbReference>
<feature type="region of interest" description="Disordered" evidence="1">
    <location>
        <begin position="1"/>
        <end position="36"/>
    </location>
</feature>
<proteinExistence type="predicted"/>
<comment type="caution">
    <text evidence="2">The sequence shown here is derived from an EMBL/GenBank/DDBJ whole genome shotgun (WGS) entry which is preliminary data.</text>
</comment>
<accession>A0AAV6HX69</accession>
<reference evidence="2" key="1">
    <citation type="submission" date="2020-08" db="EMBL/GenBank/DDBJ databases">
        <title>Plant Genome Project.</title>
        <authorList>
            <person name="Zhang R.-G."/>
        </authorList>
    </citation>
    <scope>NUCLEOTIDE SEQUENCE</scope>
    <source>
        <strain evidence="2">WSP0</strain>
        <tissue evidence="2">Leaf</tissue>
    </source>
</reference>
<sequence length="82" mass="8445">MASSAEPSATSPSLSRSSSSAVPSSSPPRLPSPWPLPASFHPPTGYAWIGGKQHGEDAIFGLTPLVVAVKPAISPSIIDFDF</sequence>
<evidence type="ECO:0000313" key="2">
    <source>
        <dbReference type="EMBL" id="KAG5520991.1"/>
    </source>
</evidence>
<protein>
    <submittedName>
        <fullName evidence="2">Uncharacterized protein</fullName>
    </submittedName>
</protein>
<evidence type="ECO:0000256" key="1">
    <source>
        <dbReference type="SAM" id="MobiDB-lite"/>
    </source>
</evidence>
<name>A0AAV6HX69_9ERIC</name>
<feature type="compositionally biased region" description="Low complexity" evidence="1">
    <location>
        <begin position="1"/>
        <end position="24"/>
    </location>
</feature>
<organism evidence="2 3">
    <name type="scientific">Rhododendron griersonianum</name>
    <dbReference type="NCBI Taxonomy" id="479676"/>
    <lineage>
        <taxon>Eukaryota</taxon>
        <taxon>Viridiplantae</taxon>
        <taxon>Streptophyta</taxon>
        <taxon>Embryophyta</taxon>
        <taxon>Tracheophyta</taxon>
        <taxon>Spermatophyta</taxon>
        <taxon>Magnoliopsida</taxon>
        <taxon>eudicotyledons</taxon>
        <taxon>Gunneridae</taxon>
        <taxon>Pentapetalae</taxon>
        <taxon>asterids</taxon>
        <taxon>Ericales</taxon>
        <taxon>Ericaceae</taxon>
        <taxon>Ericoideae</taxon>
        <taxon>Rhodoreae</taxon>
        <taxon>Rhododendron</taxon>
    </lineage>
</organism>
<feature type="compositionally biased region" description="Pro residues" evidence="1">
    <location>
        <begin position="25"/>
        <end position="36"/>
    </location>
</feature>